<evidence type="ECO:0000256" key="10">
    <source>
        <dbReference type="ARBA" id="ARBA00022723"/>
    </source>
</evidence>
<sequence>EFLAKYNRPGPRYTSYPTAPVWNDSFGPSDLESVFEQAESAKTPVSLYMHIPFCESLCLFCACNVVIQKNKGVAPPYLDVLKRETERVSRSISKYRNVVQFHWGGGTPTYLSPEQIEDLFEFTREHFQFAPDSEIGIEIDPRVTSRAHLETIRKLGFNRLSMGIQDFHLDVQKAVHRLQPFEMTRDLLSSARRLGFDSINVDLIYGLPYQTPESFARTVDQIIGLSPDRIALFSYAHVPWLKKQQGSFIGHLPEGMVKFEIFRTGLLKFVEAGYLYIGMDHFAKPGDELSLSQQKRTLHRNFQGYTTKAGADLYGMGITAISGIQSAYAQNHRDIPSWQKAVEERGLATMRGYRLSAEDRLRRAVISRLLCHTVVLKDEISREFGINFDEHFAEELRHLQPFRDDGLVLLENGEIRASWLGRIFIRNLAMVFDPYLEK</sequence>
<comment type="subunit">
    <text evidence="4">Monomer.</text>
</comment>
<feature type="binding site" evidence="17">
    <location>
        <position position="236"/>
    </location>
    <ligand>
        <name>S-adenosyl-L-methionine</name>
        <dbReference type="ChEBI" id="CHEBI:59789"/>
        <label>2</label>
    </ligand>
</feature>
<feature type="domain" description="Radical SAM core" evidence="19">
    <location>
        <begin position="39"/>
        <end position="280"/>
    </location>
</feature>
<dbReference type="InterPro" id="IPR034505">
    <property type="entry name" value="Coproporphyrinogen-III_oxidase"/>
</dbReference>
<dbReference type="GO" id="GO:0005737">
    <property type="term" value="C:cytoplasm"/>
    <property type="evidence" value="ECO:0007669"/>
    <property type="project" value="UniProtKB-SubCell"/>
</dbReference>
<comment type="caution">
    <text evidence="20">The sequence shown here is derived from an EMBL/GenBank/DDBJ whole genome shotgun (WGS) entry which is preliminary data.</text>
</comment>
<evidence type="ECO:0000256" key="9">
    <source>
        <dbReference type="ARBA" id="ARBA00022691"/>
    </source>
</evidence>
<dbReference type="GO" id="GO:0006782">
    <property type="term" value="P:protoporphyrinogen IX biosynthetic process"/>
    <property type="evidence" value="ECO:0007669"/>
    <property type="project" value="UniProtKB-UniPathway"/>
</dbReference>
<keyword evidence="12 18" id="KW-0408">Iron</keyword>
<dbReference type="EC" id="1.3.98.3" evidence="5"/>
<dbReference type="Gene3D" id="3.20.20.70">
    <property type="entry name" value="Aldolase class I"/>
    <property type="match status" value="1"/>
</dbReference>
<evidence type="ECO:0000256" key="18">
    <source>
        <dbReference type="PIRSR" id="PIRSR000167-2"/>
    </source>
</evidence>
<feature type="binding site" evidence="17">
    <location>
        <position position="138"/>
    </location>
    <ligand>
        <name>S-adenosyl-L-methionine</name>
        <dbReference type="ChEBI" id="CHEBI:59789"/>
        <label>1</label>
    </ligand>
</feature>
<keyword evidence="10 18" id="KW-0479">Metal-binding</keyword>
<dbReference type="InterPro" id="IPR006638">
    <property type="entry name" value="Elp3/MiaA/NifB-like_rSAM"/>
</dbReference>
<organism evidence="20 21">
    <name type="scientific">Candidatus Acidiferrum panamense</name>
    <dbReference type="NCBI Taxonomy" id="2741543"/>
    <lineage>
        <taxon>Bacteria</taxon>
        <taxon>Pseudomonadati</taxon>
        <taxon>Acidobacteriota</taxon>
        <taxon>Terriglobia</taxon>
        <taxon>Candidatus Acidiferrales</taxon>
        <taxon>Candidatus Acidiferrum</taxon>
    </lineage>
</organism>
<comment type="similarity">
    <text evidence="3">Belongs to the anaerobic coproporphyrinogen-III oxidase family.</text>
</comment>
<dbReference type="AlphaFoldDB" id="A0A7V8NNV2"/>
<feature type="binding site" evidence="17">
    <location>
        <begin position="106"/>
        <end position="107"/>
    </location>
    <ligand>
        <name>S-adenosyl-L-methionine</name>
        <dbReference type="ChEBI" id="CHEBI:59789"/>
        <label>2</label>
    </ligand>
</feature>
<feature type="binding site" evidence="17">
    <location>
        <position position="202"/>
    </location>
    <ligand>
        <name>S-adenosyl-L-methionine</name>
        <dbReference type="ChEBI" id="CHEBI:59789"/>
        <label>2</label>
    </ligand>
</feature>
<keyword evidence="13 18" id="KW-0411">Iron-sulfur</keyword>
<comment type="cofactor">
    <cofactor evidence="18">
        <name>[4Fe-4S] cluster</name>
        <dbReference type="ChEBI" id="CHEBI:49883"/>
    </cofactor>
    <text evidence="18">Binds 1 [4Fe-4S] cluster. The cluster is coordinated with 3 cysteines and an exchangeable S-adenosyl-L-methionine.</text>
</comment>
<dbReference type="PIRSF" id="PIRSF000167">
    <property type="entry name" value="HemN"/>
    <property type="match status" value="1"/>
</dbReference>
<dbReference type="UniPathway" id="UPA00251">
    <property type="reaction ID" value="UER00323"/>
</dbReference>
<dbReference type="SFLD" id="SFLDG01065">
    <property type="entry name" value="anaerobic_coproporphyrinogen-I"/>
    <property type="match status" value="1"/>
</dbReference>
<keyword evidence="7 18" id="KW-0004">4Fe-4S</keyword>
<evidence type="ECO:0000256" key="14">
    <source>
        <dbReference type="ARBA" id="ARBA00023244"/>
    </source>
</evidence>
<evidence type="ECO:0000256" key="7">
    <source>
        <dbReference type="ARBA" id="ARBA00022485"/>
    </source>
</evidence>
<keyword evidence="8" id="KW-0963">Cytoplasm</keyword>
<evidence type="ECO:0000256" key="2">
    <source>
        <dbReference type="ARBA" id="ARBA00004785"/>
    </source>
</evidence>
<evidence type="ECO:0000256" key="8">
    <source>
        <dbReference type="ARBA" id="ARBA00022490"/>
    </source>
</evidence>
<evidence type="ECO:0000256" key="5">
    <source>
        <dbReference type="ARBA" id="ARBA00011912"/>
    </source>
</evidence>
<dbReference type="GO" id="GO:0004109">
    <property type="term" value="F:coproporphyrinogen oxidase activity"/>
    <property type="evidence" value="ECO:0007669"/>
    <property type="project" value="InterPro"/>
</dbReference>
<evidence type="ECO:0000259" key="19">
    <source>
        <dbReference type="PROSITE" id="PS51918"/>
    </source>
</evidence>
<evidence type="ECO:0000256" key="1">
    <source>
        <dbReference type="ARBA" id="ARBA00004496"/>
    </source>
</evidence>
<feature type="binding site" evidence="17">
    <location>
        <position position="105"/>
    </location>
    <ligand>
        <name>S-adenosyl-L-methionine</name>
        <dbReference type="ChEBI" id="CHEBI:59789"/>
        <label>1</label>
    </ligand>
</feature>
<dbReference type="PROSITE" id="PS51918">
    <property type="entry name" value="RADICAL_SAM"/>
    <property type="match status" value="1"/>
</dbReference>
<dbReference type="InterPro" id="IPR058240">
    <property type="entry name" value="rSAM_sf"/>
</dbReference>
<dbReference type="SUPFAM" id="SSF102114">
    <property type="entry name" value="Radical SAM enzymes"/>
    <property type="match status" value="1"/>
</dbReference>
<dbReference type="Gene3D" id="1.10.10.920">
    <property type="match status" value="1"/>
</dbReference>
<reference evidence="20" key="1">
    <citation type="submission" date="2020-06" db="EMBL/GenBank/DDBJ databases">
        <title>Legume-microbial interactions unlock mineral nutrients during tropical forest succession.</title>
        <authorList>
            <person name="Epihov D.Z."/>
        </authorList>
    </citation>
    <scope>NUCLEOTIDE SEQUENCE [LARGE SCALE GENOMIC DNA]</scope>
    <source>
        <strain evidence="20">Pan2503</strain>
    </source>
</reference>
<evidence type="ECO:0000256" key="16">
    <source>
        <dbReference type="ARBA" id="ARBA00048321"/>
    </source>
</evidence>
<dbReference type="Pfam" id="PF06969">
    <property type="entry name" value="HemN_C"/>
    <property type="match status" value="1"/>
</dbReference>
<name>A0A7V8NNV2_9BACT</name>
<comment type="pathway">
    <text evidence="2">Porphyrin-containing compound metabolism; protoporphyrin-IX biosynthesis; protoporphyrinogen-IX from coproporphyrinogen-III (AdoMet route): step 1/1.</text>
</comment>
<accession>A0A7V8NNV2</accession>
<protein>
    <recommendedName>
        <fullName evidence="6">Oxygen-independent coproporphyrinogen III oxidase</fullName>
        <ecNumber evidence="5">1.3.98.3</ecNumber>
    </recommendedName>
    <alternativeName>
        <fullName evidence="15">Coproporphyrinogen III dehydrogenase</fullName>
    </alternativeName>
</protein>
<feature type="non-terminal residue" evidence="20">
    <location>
        <position position="438"/>
    </location>
</feature>
<keyword evidence="14" id="KW-0627">Porphyrin biosynthesis</keyword>
<keyword evidence="21" id="KW-1185">Reference proteome</keyword>
<evidence type="ECO:0000256" key="3">
    <source>
        <dbReference type="ARBA" id="ARBA00005493"/>
    </source>
</evidence>
<comment type="subcellular location">
    <subcellularLocation>
        <location evidence="1">Cytoplasm</location>
    </subcellularLocation>
</comment>
<dbReference type="GO" id="GO:0046872">
    <property type="term" value="F:metal ion binding"/>
    <property type="evidence" value="ECO:0007669"/>
    <property type="project" value="UniProtKB-KW"/>
</dbReference>
<dbReference type="GO" id="GO:0051539">
    <property type="term" value="F:4 iron, 4 sulfur cluster binding"/>
    <property type="evidence" value="ECO:0007669"/>
    <property type="project" value="UniProtKB-KW"/>
</dbReference>
<feature type="binding site" evidence="17">
    <location>
        <position position="177"/>
    </location>
    <ligand>
        <name>S-adenosyl-L-methionine</name>
        <dbReference type="ChEBI" id="CHEBI:59789"/>
        <label>2</label>
    </ligand>
</feature>
<dbReference type="SFLD" id="SFLDS00029">
    <property type="entry name" value="Radical_SAM"/>
    <property type="match status" value="1"/>
</dbReference>
<dbReference type="Proteomes" id="UP000567293">
    <property type="component" value="Unassembled WGS sequence"/>
</dbReference>
<dbReference type="NCBIfam" id="TIGR00538">
    <property type="entry name" value="hemN"/>
    <property type="match status" value="1"/>
</dbReference>
<dbReference type="EMBL" id="JACDQQ010000610">
    <property type="protein sequence ID" value="MBA0084552.1"/>
    <property type="molecule type" value="Genomic_DNA"/>
</dbReference>
<dbReference type="InterPro" id="IPR004558">
    <property type="entry name" value="Coprogen_oxidase_HemN"/>
</dbReference>
<keyword evidence="11 20" id="KW-0560">Oxidoreductase</keyword>
<dbReference type="PANTHER" id="PTHR13932:SF6">
    <property type="entry name" value="OXYGEN-INDEPENDENT COPROPORPHYRINOGEN III OXIDASE"/>
    <property type="match status" value="1"/>
</dbReference>
<gene>
    <name evidence="20" type="primary">hemN</name>
    <name evidence="20" type="ORF">HRJ53_06125</name>
</gene>
<feature type="binding site" evidence="17">
    <location>
        <position position="321"/>
    </location>
    <ligand>
        <name>S-adenosyl-L-methionine</name>
        <dbReference type="ChEBI" id="CHEBI:59789"/>
        <label>1</label>
    </ligand>
</feature>
<dbReference type="InterPro" id="IPR010723">
    <property type="entry name" value="HemN_C"/>
</dbReference>
<dbReference type="InterPro" id="IPR013785">
    <property type="entry name" value="Aldolase_TIM"/>
</dbReference>
<comment type="catalytic activity">
    <reaction evidence="16">
        <text>coproporphyrinogen III + 2 S-adenosyl-L-methionine = protoporphyrinogen IX + 2 5'-deoxyadenosine + 2 L-methionine + 2 CO2</text>
        <dbReference type="Rhea" id="RHEA:15425"/>
        <dbReference type="ChEBI" id="CHEBI:16526"/>
        <dbReference type="ChEBI" id="CHEBI:17319"/>
        <dbReference type="ChEBI" id="CHEBI:57307"/>
        <dbReference type="ChEBI" id="CHEBI:57309"/>
        <dbReference type="ChEBI" id="CHEBI:57844"/>
        <dbReference type="ChEBI" id="CHEBI:59789"/>
        <dbReference type="EC" id="1.3.98.3"/>
    </reaction>
</comment>
<feature type="non-terminal residue" evidence="20">
    <location>
        <position position="1"/>
    </location>
</feature>
<feature type="binding site" evidence="18">
    <location>
        <position position="58"/>
    </location>
    <ligand>
        <name>[4Fe-4S] cluster</name>
        <dbReference type="ChEBI" id="CHEBI:49883"/>
        <note>4Fe-4S-S-AdoMet</note>
    </ligand>
</feature>
<evidence type="ECO:0000256" key="12">
    <source>
        <dbReference type="ARBA" id="ARBA00023004"/>
    </source>
</evidence>
<evidence type="ECO:0000256" key="13">
    <source>
        <dbReference type="ARBA" id="ARBA00023014"/>
    </source>
</evidence>
<keyword evidence="9 17" id="KW-0949">S-adenosyl-L-methionine</keyword>
<feature type="binding site" evidence="18">
    <location>
        <position position="54"/>
    </location>
    <ligand>
        <name>[4Fe-4S] cluster</name>
        <dbReference type="ChEBI" id="CHEBI:49883"/>
        <note>4Fe-4S-S-AdoMet</note>
    </ligand>
</feature>
<dbReference type="SMART" id="SM00729">
    <property type="entry name" value="Elp3"/>
    <property type="match status" value="1"/>
</dbReference>
<dbReference type="PANTHER" id="PTHR13932">
    <property type="entry name" value="COPROPORPHYRINIGEN III OXIDASE"/>
    <property type="match status" value="1"/>
</dbReference>
<evidence type="ECO:0000256" key="11">
    <source>
        <dbReference type="ARBA" id="ARBA00023002"/>
    </source>
</evidence>
<proteinExistence type="inferred from homology"/>
<feature type="binding site" evidence="18">
    <location>
        <position position="61"/>
    </location>
    <ligand>
        <name>[4Fe-4S] cluster</name>
        <dbReference type="ChEBI" id="CHEBI:49883"/>
        <note>4Fe-4S-S-AdoMet</note>
    </ligand>
</feature>
<feature type="binding site" evidence="17">
    <location>
        <position position="165"/>
    </location>
    <ligand>
        <name>S-adenosyl-L-methionine</name>
        <dbReference type="ChEBI" id="CHEBI:59789"/>
        <label>2</label>
    </ligand>
</feature>
<evidence type="ECO:0000256" key="6">
    <source>
        <dbReference type="ARBA" id="ARBA00020156"/>
    </source>
</evidence>
<evidence type="ECO:0000256" key="17">
    <source>
        <dbReference type="PIRSR" id="PIRSR000167-1"/>
    </source>
</evidence>
<dbReference type="InterPro" id="IPR007197">
    <property type="entry name" value="rSAM"/>
</dbReference>
<evidence type="ECO:0000313" key="20">
    <source>
        <dbReference type="EMBL" id="MBA0084552.1"/>
    </source>
</evidence>
<feature type="binding site" evidence="17">
    <location>
        <begin position="60"/>
        <end position="62"/>
    </location>
    <ligand>
        <name>S-adenosyl-L-methionine</name>
        <dbReference type="ChEBI" id="CHEBI:59789"/>
        <label>2</label>
    </ligand>
</feature>
<dbReference type="Pfam" id="PF04055">
    <property type="entry name" value="Radical_SAM"/>
    <property type="match status" value="1"/>
</dbReference>
<evidence type="ECO:0000313" key="21">
    <source>
        <dbReference type="Proteomes" id="UP000567293"/>
    </source>
</evidence>
<evidence type="ECO:0000256" key="4">
    <source>
        <dbReference type="ARBA" id="ARBA00011245"/>
    </source>
</evidence>
<feature type="binding site" evidence="17">
    <location>
        <position position="48"/>
    </location>
    <ligand>
        <name>S-adenosyl-L-methionine</name>
        <dbReference type="ChEBI" id="CHEBI:59789"/>
        <label>1</label>
    </ligand>
</feature>
<dbReference type="GO" id="GO:0051989">
    <property type="term" value="F:coproporphyrinogen dehydrogenase activity"/>
    <property type="evidence" value="ECO:0007669"/>
    <property type="project" value="UniProtKB-EC"/>
</dbReference>
<evidence type="ECO:0000256" key="15">
    <source>
        <dbReference type="ARBA" id="ARBA00030263"/>
    </source>
</evidence>